<dbReference type="GO" id="GO:0033539">
    <property type="term" value="P:fatty acid beta-oxidation using acyl-CoA dehydrogenase"/>
    <property type="evidence" value="ECO:0007669"/>
    <property type="project" value="TreeGrafter"/>
</dbReference>
<dbReference type="InterPro" id="IPR046373">
    <property type="entry name" value="Acyl-CoA_Oxase/DH_mid-dom_sf"/>
</dbReference>
<gene>
    <name evidence="16" type="ORF">DVS28_a4224</name>
</gene>
<dbReference type="Gene3D" id="1.20.140.10">
    <property type="entry name" value="Butyryl-CoA Dehydrogenase, subunit A, domain 3"/>
    <property type="match status" value="1"/>
</dbReference>
<comment type="function">
    <text evidence="9">Catalyzes the dehydrogenation at the alpha-beta position of ACP-bound acyl chains. This results in the introduction of a double bond in the lipidic chain, which is further transferred to the epsilon-amino group of lysine residue in the mycobactin core by MbtK.</text>
</comment>
<dbReference type="Pfam" id="PF02770">
    <property type="entry name" value="Acyl-CoA_dh_M"/>
    <property type="match status" value="1"/>
</dbReference>
<dbReference type="PROSITE" id="PS00073">
    <property type="entry name" value="ACYL_COA_DH_2"/>
    <property type="match status" value="1"/>
</dbReference>
<dbReference type="GO" id="GO:0009083">
    <property type="term" value="P:branched-chain amino acid catabolic process"/>
    <property type="evidence" value="ECO:0007669"/>
    <property type="project" value="UniProtKB-KW"/>
</dbReference>
<evidence type="ECO:0000259" key="13">
    <source>
        <dbReference type="Pfam" id="PF00441"/>
    </source>
</evidence>
<dbReference type="SUPFAM" id="SSF56645">
    <property type="entry name" value="Acyl-CoA dehydrogenase NM domain-like"/>
    <property type="match status" value="1"/>
</dbReference>
<evidence type="ECO:0000259" key="14">
    <source>
        <dbReference type="Pfam" id="PF02770"/>
    </source>
</evidence>
<dbReference type="InterPro" id="IPR006091">
    <property type="entry name" value="Acyl-CoA_Oxase/DH_mid-dom"/>
</dbReference>
<dbReference type="InterPro" id="IPR050741">
    <property type="entry name" value="Acyl-CoA_dehydrogenase"/>
</dbReference>
<protein>
    <recommendedName>
        <fullName evidence="10">Acyl-[acyl-carrier-protein] dehydrogenase MbtN</fullName>
    </recommendedName>
    <alternativeName>
        <fullName evidence="11">Mycobactin synthase protein N</fullName>
    </alternativeName>
</protein>
<dbReference type="Pfam" id="PF00441">
    <property type="entry name" value="Acyl-CoA_dh_1"/>
    <property type="match status" value="1"/>
</dbReference>
<organism evidence="16 17">
    <name type="scientific">Euzebya pacifica</name>
    <dbReference type="NCBI Taxonomy" id="1608957"/>
    <lineage>
        <taxon>Bacteria</taxon>
        <taxon>Bacillati</taxon>
        <taxon>Actinomycetota</taxon>
        <taxon>Nitriliruptoria</taxon>
        <taxon>Euzebyales</taxon>
    </lineage>
</organism>
<dbReference type="GO" id="GO:0005737">
    <property type="term" value="C:cytoplasm"/>
    <property type="evidence" value="ECO:0007669"/>
    <property type="project" value="TreeGrafter"/>
</dbReference>
<dbReference type="AlphaFoldDB" id="A0A346Y344"/>
<dbReference type="InterPro" id="IPR006089">
    <property type="entry name" value="Acyl-CoA_DH_CS"/>
</dbReference>
<evidence type="ECO:0000256" key="12">
    <source>
        <dbReference type="RuleBase" id="RU362125"/>
    </source>
</evidence>
<evidence type="ECO:0000313" key="17">
    <source>
        <dbReference type="Proteomes" id="UP000264006"/>
    </source>
</evidence>
<dbReference type="KEGG" id="euz:DVS28_a4224"/>
<accession>A0A346Y344</accession>
<evidence type="ECO:0000256" key="2">
    <source>
        <dbReference type="ARBA" id="ARBA00005102"/>
    </source>
</evidence>
<keyword evidence="7 12" id="KW-0274">FAD</keyword>
<evidence type="ECO:0000256" key="8">
    <source>
        <dbReference type="ARBA" id="ARBA00023002"/>
    </source>
</evidence>
<dbReference type="PANTHER" id="PTHR48083">
    <property type="entry name" value="MEDIUM-CHAIN SPECIFIC ACYL-COA DEHYDROGENASE, MITOCHONDRIAL-RELATED"/>
    <property type="match status" value="1"/>
</dbReference>
<dbReference type="InterPro" id="IPR009100">
    <property type="entry name" value="AcylCoA_DH/oxidase_NM_dom_sf"/>
</dbReference>
<dbReference type="RefSeq" id="WP_114593165.1">
    <property type="nucleotide sequence ID" value="NZ_CP031165.1"/>
</dbReference>
<dbReference type="FunFam" id="2.40.110.10:FF:000001">
    <property type="entry name" value="Acyl-CoA dehydrogenase, mitochondrial"/>
    <property type="match status" value="1"/>
</dbReference>
<dbReference type="PANTHER" id="PTHR48083:SF20">
    <property type="entry name" value="LONG-CHAIN SPECIFIC ACYL-COA DEHYDROGENASE, MITOCHONDRIAL"/>
    <property type="match status" value="1"/>
</dbReference>
<dbReference type="InterPro" id="IPR037069">
    <property type="entry name" value="AcylCoA_DH/ox_N_sf"/>
</dbReference>
<comment type="similarity">
    <text evidence="4 12">Belongs to the acyl-CoA dehydrogenase family.</text>
</comment>
<dbReference type="GO" id="GO:0050660">
    <property type="term" value="F:flavin adenine dinucleotide binding"/>
    <property type="evidence" value="ECO:0007669"/>
    <property type="project" value="InterPro"/>
</dbReference>
<name>A0A346Y344_9ACTN</name>
<proteinExistence type="inferred from homology"/>
<evidence type="ECO:0000256" key="1">
    <source>
        <dbReference type="ARBA" id="ARBA00001974"/>
    </source>
</evidence>
<evidence type="ECO:0000256" key="9">
    <source>
        <dbReference type="ARBA" id="ARBA00037085"/>
    </source>
</evidence>
<sequence>MDRTIFEEEHDHFRDAVRRFVDKEVVPNREAWEAQGRVDRSLFTAAGAAGLLGIAAPEAHGGGGMDDFRYNAIVSEVLAEADVLSAGLGLSLQADIALPYLLHQANEEQQARWLPGAVSGETILALAMSEPGAGSDVAGIATTARRDGDHYVVDGGKTFITNGQNADLVITAVKTDPTERHKGISLLVIEADRDGFSRGRKLAKVGQHAADTSELFFDGVRVPVENLLGEEGKGFYAMMGNLAQERLSIAVQAVAQAERSVEASVAYAKQRQAFGSPIGSFQHIRFTLAELQTQVDVARTYVDRLLMDHVEGRLSDVDAAKAKWWTTELCQQIVDRCVQVHGGYGYMAEYPVARAWVDSRIQTIYGGTTEIMKEIIGRSMGL</sequence>
<dbReference type="Gene3D" id="2.40.110.10">
    <property type="entry name" value="Butyryl-CoA Dehydrogenase, subunit A, domain 2"/>
    <property type="match status" value="1"/>
</dbReference>
<dbReference type="Gene3D" id="1.10.540.10">
    <property type="entry name" value="Acyl-CoA dehydrogenase/oxidase, N-terminal domain"/>
    <property type="match status" value="1"/>
</dbReference>
<evidence type="ECO:0000256" key="10">
    <source>
        <dbReference type="ARBA" id="ARBA00040394"/>
    </source>
</evidence>
<keyword evidence="8 12" id="KW-0560">Oxidoreductase</keyword>
<comment type="pathway">
    <text evidence="3">Amino-acid degradation; L-valine degradation.</text>
</comment>
<evidence type="ECO:0000256" key="6">
    <source>
        <dbReference type="ARBA" id="ARBA00022630"/>
    </source>
</evidence>
<dbReference type="EMBL" id="CP031165">
    <property type="protein sequence ID" value="AXV08891.1"/>
    <property type="molecule type" value="Genomic_DNA"/>
</dbReference>
<dbReference type="GO" id="GO:0003995">
    <property type="term" value="F:acyl-CoA dehydrogenase activity"/>
    <property type="evidence" value="ECO:0007669"/>
    <property type="project" value="InterPro"/>
</dbReference>
<keyword evidence="17" id="KW-1185">Reference proteome</keyword>
<dbReference type="Proteomes" id="UP000264006">
    <property type="component" value="Chromosome"/>
</dbReference>
<comment type="cofactor">
    <cofactor evidence="1 12">
        <name>FAD</name>
        <dbReference type="ChEBI" id="CHEBI:57692"/>
    </cofactor>
</comment>
<feature type="domain" description="Acyl-CoA dehydrogenase/oxidase C-terminal" evidence="13">
    <location>
        <begin position="232"/>
        <end position="380"/>
    </location>
</feature>
<dbReference type="InterPro" id="IPR013786">
    <property type="entry name" value="AcylCoA_DH/ox_N"/>
</dbReference>
<dbReference type="InterPro" id="IPR036250">
    <property type="entry name" value="AcylCo_DH-like_C"/>
</dbReference>
<dbReference type="SUPFAM" id="SSF47203">
    <property type="entry name" value="Acyl-CoA dehydrogenase C-terminal domain-like"/>
    <property type="match status" value="1"/>
</dbReference>
<dbReference type="Pfam" id="PF02771">
    <property type="entry name" value="Acyl-CoA_dh_N"/>
    <property type="match status" value="1"/>
</dbReference>
<dbReference type="OrthoDB" id="8876745at2"/>
<evidence type="ECO:0000256" key="11">
    <source>
        <dbReference type="ARBA" id="ARBA00042660"/>
    </source>
</evidence>
<keyword evidence="6 12" id="KW-0285">Flavoprotein</keyword>
<dbReference type="InterPro" id="IPR009075">
    <property type="entry name" value="AcylCo_DH/oxidase_C"/>
</dbReference>
<feature type="domain" description="Acyl-CoA oxidase/dehydrogenase middle" evidence="14">
    <location>
        <begin position="125"/>
        <end position="220"/>
    </location>
</feature>
<dbReference type="FunFam" id="1.20.140.10:FF:000001">
    <property type="entry name" value="Acyl-CoA dehydrogenase"/>
    <property type="match status" value="1"/>
</dbReference>
<keyword evidence="5" id="KW-0101">Branched-chain amino acid catabolism</keyword>
<evidence type="ECO:0000256" key="3">
    <source>
        <dbReference type="ARBA" id="ARBA00005109"/>
    </source>
</evidence>
<evidence type="ECO:0000256" key="5">
    <source>
        <dbReference type="ARBA" id="ARBA00022456"/>
    </source>
</evidence>
<evidence type="ECO:0000313" key="16">
    <source>
        <dbReference type="EMBL" id="AXV08891.1"/>
    </source>
</evidence>
<evidence type="ECO:0000259" key="15">
    <source>
        <dbReference type="Pfam" id="PF02771"/>
    </source>
</evidence>
<evidence type="ECO:0000256" key="4">
    <source>
        <dbReference type="ARBA" id="ARBA00009347"/>
    </source>
</evidence>
<dbReference type="PROSITE" id="PS00072">
    <property type="entry name" value="ACYL_COA_DH_1"/>
    <property type="match status" value="1"/>
</dbReference>
<feature type="domain" description="Acyl-CoA dehydrogenase/oxidase N-terminal" evidence="15">
    <location>
        <begin position="8"/>
        <end position="121"/>
    </location>
</feature>
<reference evidence="16 17" key="1">
    <citation type="submission" date="2018-09" db="EMBL/GenBank/DDBJ databases">
        <title>Complete genome sequence of Euzebya sp. DY32-46 isolated from seawater of Pacific Ocean.</title>
        <authorList>
            <person name="Xu L."/>
            <person name="Wu Y.-H."/>
            <person name="Xu X.-W."/>
        </authorList>
    </citation>
    <scope>NUCLEOTIDE SEQUENCE [LARGE SCALE GENOMIC DNA]</scope>
    <source>
        <strain evidence="16 17">DY32-46</strain>
    </source>
</reference>
<comment type="pathway">
    <text evidence="2">Siderophore biosynthesis; mycobactin biosynthesis.</text>
</comment>
<evidence type="ECO:0000256" key="7">
    <source>
        <dbReference type="ARBA" id="ARBA00022827"/>
    </source>
</evidence>